<evidence type="ECO:0000259" key="3">
    <source>
        <dbReference type="PROSITE" id="PS50977"/>
    </source>
</evidence>
<protein>
    <submittedName>
        <fullName evidence="4">TetR/AcrR family transcriptional regulator</fullName>
    </submittedName>
</protein>
<dbReference type="SUPFAM" id="SSF46689">
    <property type="entry name" value="Homeodomain-like"/>
    <property type="match status" value="1"/>
</dbReference>
<comment type="caution">
    <text evidence="4">The sequence shown here is derived from an EMBL/GenBank/DDBJ whole genome shotgun (WGS) entry which is preliminary data.</text>
</comment>
<dbReference type="InterPro" id="IPR001647">
    <property type="entry name" value="HTH_TetR"/>
</dbReference>
<accession>A0ABV1HM21</accession>
<gene>
    <name evidence="4" type="ORF">WMO41_09340</name>
</gene>
<dbReference type="InterPro" id="IPR009057">
    <property type="entry name" value="Homeodomain-like_sf"/>
</dbReference>
<dbReference type="Gene3D" id="1.10.357.10">
    <property type="entry name" value="Tetracycline Repressor, domain 2"/>
    <property type="match status" value="1"/>
</dbReference>
<reference evidence="4 5" key="1">
    <citation type="submission" date="2024-03" db="EMBL/GenBank/DDBJ databases">
        <title>Human intestinal bacterial collection.</title>
        <authorList>
            <person name="Pauvert C."/>
            <person name="Hitch T.C.A."/>
            <person name="Clavel T."/>
        </authorList>
    </citation>
    <scope>NUCLEOTIDE SEQUENCE [LARGE SCALE GENOMIC DNA]</scope>
    <source>
        <strain evidence="4 5">CLA-AP-H27</strain>
    </source>
</reference>
<dbReference type="RefSeq" id="WP_349229507.1">
    <property type="nucleotide sequence ID" value="NZ_JBBMFJ010000017.1"/>
</dbReference>
<keyword evidence="1 2" id="KW-0238">DNA-binding</keyword>
<evidence type="ECO:0000313" key="4">
    <source>
        <dbReference type="EMBL" id="MEQ2563355.1"/>
    </source>
</evidence>
<name>A0ABV1HM21_9FIRM</name>
<dbReference type="PANTHER" id="PTHR30055">
    <property type="entry name" value="HTH-TYPE TRANSCRIPTIONAL REGULATOR RUTR"/>
    <property type="match status" value="1"/>
</dbReference>
<dbReference type="InterPro" id="IPR050109">
    <property type="entry name" value="HTH-type_TetR-like_transc_reg"/>
</dbReference>
<feature type="DNA-binding region" description="H-T-H motif" evidence="2">
    <location>
        <begin position="17"/>
        <end position="36"/>
    </location>
</feature>
<evidence type="ECO:0000313" key="5">
    <source>
        <dbReference type="Proteomes" id="UP001437460"/>
    </source>
</evidence>
<dbReference type="EMBL" id="JBBMFJ010000017">
    <property type="protein sequence ID" value="MEQ2563355.1"/>
    <property type="molecule type" value="Genomic_DNA"/>
</dbReference>
<dbReference type="Pfam" id="PF00440">
    <property type="entry name" value="TetR_N"/>
    <property type="match status" value="1"/>
</dbReference>
<dbReference type="Proteomes" id="UP001437460">
    <property type="component" value="Unassembled WGS sequence"/>
</dbReference>
<dbReference type="PANTHER" id="PTHR30055:SF226">
    <property type="entry name" value="HTH-TYPE TRANSCRIPTIONAL REGULATOR PKSA"/>
    <property type="match status" value="1"/>
</dbReference>
<evidence type="ECO:0000256" key="2">
    <source>
        <dbReference type="PROSITE-ProRule" id="PRU00335"/>
    </source>
</evidence>
<evidence type="ECO:0000256" key="1">
    <source>
        <dbReference type="ARBA" id="ARBA00023125"/>
    </source>
</evidence>
<organism evidence="4 5">
    <name type="scientific">Ventrimonas faecis</name>
    <dbReference type="NCBI Taxonomy" id="3133170"/>
    <lineage>
        <taxon>Bacteria</taxon>
        <taxon>Bacillati</taxon>
        <taxon>Bacillota</taxon>
        <taxon>Clostridia</taxon>
        <taxon>Lachnospirales</taxon>
        <taxon>Lachnospiraceae</taxon>
        <taxon>Ventrimonas</taxon>
    </lineage>
</organism>
<sequence length="193" mass="22223">MYAAKAEFLEKGFQTASLRTIVKEAGVTTGALYGYYGSKEAIFDALVEECYTHFLSAYRNALDDFDRLPIEQQPERMSTVSQACLEELLFYMFNHREAFHLLLLCSEGTHYSSMKEELVQLEVNATHRYYLVLEKLGTPAPQIDPRLEHILVTGLMNAYFEMIIHDMPLADAQQYLRELHSFYSAGWLKIMGQ</sequence>
<feature type="domain" description="HTH tetR-type" evidence="3">
    <location>
        <begin position="1"/>
        <end position="54"/>
    </location>
</feature>
<keyword evidence="5" id="KW-1185">Reference proteome</keyword>
<proteinExistence type="predicted"/>
<dbReference type="PROSITE" id="PS50977">
    <property type="entry name" value="HTH_TETR_2"/>
    <property type="match status" value="1"/>
</dbReference>